<keyword evidence="2" id="KW-1185">Reference proteome</keyword>
<dbReference type="Proteomes" id="UP000276254">
    <property type="component" value="Chromosome"/>
</dbReference>
<protein>
    <submittedName>
        <fullName evidence="1">Sulfotransferase</fullName>
    </submittedName>
</protein>
<dbReference type="PANTHER" id="PTHR36451:SF1">
    <property type="entry name" value="OMEGA-HYDROXY-BETA-DIHYDROMENAQUINONE-9 SULFOTRANSFERASE STF3"/>
    <property type="match status" value="1"/>
</dbReference>
<name>A0A494TNK6_SPHPE</name>
<evidence type="ECO:0000313" key="2">
    <source>
        <dbReference type="Proteomes" id="UP000276254"/>
    </source>
</evidence>
<dbReference type="RefSeq" id="WP_121153971.1">
    <property type="nucleotide sequence ID" value="NZ_CP032829.1"/>
</dbReference>
<sequence>MTNNFAQVPDRAILAAEAQQTAGLNDFGDPWIFENLDALIPILNTESELTAVGAAGAHTMIVTALVNRLRHVDLIKRHPEILEEKVEVAAVVVGLPRTGSTMLHRMLSSAPGMTGVKWWECQNYAPFPGEAPGDPEPRRAAAKSYLDYMLVHAPDLMSIHPMNIDQSDEELIIMGLMFSSTMIEGMYYVPSYARWLIENSRTRCYKDLKEILQSLQWQDKRRKGAKWVLKTPGHLMALDGVLETFPGAKIVMTHRDPVATVPSYCSMMTTLYHMASTVDRERIGAFWEKRLAELLDLFMSIRAKAGSADFIDVRYTDLTTHPIEQGKRVLAEAGIALTPEIVAGMEDWVEANRREDRAPHKYALEDFGLTKPEVERDFADYRAAFLDAPVPA</sequence>
<dbReference type="Pfam" id="PF13469">
    <property type="entry name" value="Sulfotransfer_3"/>
    <property type="match status" value="1"/>
</dbReference>
<gene>
    <name evidence="1" type="ORF">D3Y57_15345</name>
</gene>
<dbReference type="InterPro" id="IPR052736">
    <property type="entry name" value="Stf3_sulfotransferase"/>
</dbReference>
<dbReference type="PANTHER" id="PTHR36451">
    <property type="entry name" value="PAPS-DEPENDENT SULFOTRANSFERASE STF3"/>
    <property type="match status" value="1"/>
</dbReference>
<dbReference type="KEGG" id="spha:D3Y57_15345"/>
<reference evidence="1 2" key="1">
    <citation type="submission" date="2018-09" db="EMBL/GenBank/DDBJ databases">
        <title>Sphingomonas peninsula sp. nov., isolated from fildes peninsula, Antarctic soil.</title>
        <authorList>
            <person name="Yingchao G."/>
        </authorList>
    </citation>
    <scope>NUCLEOTIDE SEQUENCE [LARGE SCALE GENOMIC DNA]</scope>
    <source>
        <strain evidence="1 2">YZ-8</strain>
    </source>
</reference>
<proteinExistence type="predicted"/>
<dbReference type="Gene3D" id="3.40.50.300">
    <property type="entry name" value="P-loop containing nucleotide triphosphate hydrolases"/>
    <property type="match status" value="1"/>
</dbReference>
<dbReference type="InterPro" id="IPR027417">
    <property type="entry name" value="P-loop_NTPase"/>
</dbReference>
<organism evidence="1 2">
    <name type="scientific">Sphingomonas paeninsulae</name>
    <dbReference type="NCBI Taxonomy" id="2319844"/>
    <lineage>
        <taxon>Bacteria</taxon>
        <taxon>Pseudomonadati</taxon>
        <taxon>Pseudomonadota</taxon>
        <taxon>Alphaproteobacteria</taxon>
        <taxon>Sphingomonadales</taxon>
        <taxon>Sphingomonadaceae</taxon>
        <taxon>Sphingomonas</taxon>
    </lineage>
</organism>
<dbReference type="SUPFAM" id="SSF52540">
    <property type="entry name" value="P-loop containing nucleoside triphosphate hydrolases"/>
    <property type="match status" value="1"/>
</dbReference>
<evidence type="ECO:0000313" key="1">
    <source>
        <dbReference type="EMBL" id="AYJ87058.1"/>
    </source>
</evidence>
<dbReference type="GO" id="GO:0016740">
    <property type="term" value="F:transferase activity"/>
    <property type="evidence" value="ECO:0007669"/>
    <property type="project" value="UniProtKB-KW"/>
</dbReference>
<dbReference type="AlphaFoldDB" id="A0A494TNK6"/>
<accession>A0A494TNK6</accession>
<dbReference type="EMBL" id="CP032829">
    <property type="protein sequence ID" value="AYJ87058.1"/>
    <property type="molecule type" value="Genomic_DNA"/>
</dbReference>
<dbReference type="OrthoDB" id="9777890at2"/>
<keyword evidence="1" id="KW-0808">Transferase</keyword>